<dbReference type="InterPro" id="IPR043851">
    <property type="entry name" value="DUF5813"/>
</dbReference>
<dbReference type="RefSeq" id="WP_256306296.1">
    <property type="nucleotide sequence ID" value="NZ_JANHAW010000001.1"/>
</dbReference>
<dbReference type="Proteomes" id="UP001597092">
    <property type="component" value="Unassembled WGS sequence"/>
</dbReference>
<proteinExistence type="predicted"/>
<dbReference type="Pfam" id="PF19130">
    <property type="entry name" value="DUF5813"/>
    <property type="match status" value="1"/>
</dbReference>
<sequence>MSGSDAAERARRAADRHESLDARADDRYAVTTTAFDADVATGAADGHATFAVTARVPMLDAVTADRVAPVVEDGWFDTFALRLEDVDGVLRGSDDVDVAVERAGDEAVVRVELADLDAARGAADSVAVVEYVEGTYVEGVIPGYDYTEPVTNLLQQAADAAGGSRGGTPL</sequence>
<comment type="caution">
    <text evidence="1">The sequence shown here is derived from an EMBL/GenBank/DDBJ whole genome shotgun (WGS) entry which is preliminary data.</text>
</comment>
<protein>
    <submittedName>
        <fullName evidence="1">DUF5813 family protein</fullName>
    </submittedName>
</protein>
<organism evidence="1 2">
    <name type="scientific">Halobellus litoreus</name>
    <dbReference type="NCBI Taxonomy" id="755310"/>
    <lineage>
        <taxon>Archaea</taxon>
        <taxon>Methanobacteriati</taxon>
        <taxon>Methanobacteriota</taxon>
        <taxon>Stenosarchaea group</taxon>
        <taxon>Halobacteria</taxon>
        <taxon>Halobacteriales</taxon>
        <taxon>Haloferacaceae</taxon>
        <taxon>Halobellus</taxon>
    </lineage>
</organism>
<reference evidence="1 2" key="1">
    <citation type="journal article" date="2019" name="Int. J. Syst. Evol. Microbiol.">
        <title>The Global Catalogue of Microorganisms (GCM) 10K type strain sequencing project: providing services to taxonomists for standard genome sequencing and annotation.</title>
        <authorList>
            <consortium name="The Broad Institute Genomics Platform"/>
            <consortium name="The Broad Institute Genome Sequencing Center for Infectious Disease"/>
            <person name="Wu L."/>
            <person name="Ma J."/>
        </authorList>
    </citation>
    <scope>NUCLEOTIDE SEQUENCE [LARGE SCALE GENOMIC DNA]</scope>
    <source>
        <strain evidence="1 2">CGMCC 1.10387</strain>
    </source>
</reference>
<accession>A0ABD6DWS7</accession>
<evidence type="ECO:0000313" key="1">
    <source>
        <dbReference type="EMBL" id="MFD1685650.1"/>
    </source>
</evidence>
<gene>
    <name evidence="1" type="ORF">ACFSAS_08510</name>
</gene>
<dbReference type="AlphaFoldDB" id="A0ABD6DWS7"/>
<name>A0ABD6DWS7_9EURY</name>
<keyword evidence="2" id="KW-1185">Reference proteome</keyword>
<dbReference type="EMBL" id="JBHUDP010000002">
    <property type="protein sequence ID" value="MFD1685650.1"/>
    <property type="molecule type" value="Genomic_DNA"/>
</dbReference>
<evidence type="ECO:0000313" key="2">
    <source>
        <dbReference type="Proteomes" id="UP001597092"/>
    </source>
</evidence>